<name>A0ABM8IU27_9CREN</name>
<accession>A0ABM8IU27</accession>
<dbReference type="EMBL" id="AP028907">
    <property type="protein sequence ID" value="BES81067.1"/>
    <property type="molecule type" value="Genomic_DNA"/>
</dbReference>
<dbReference type="Proteomes" id="UP001341135">
    <property type="component" value="Chromosome"/>
</dbReference>
<sequence length="224" mass="24099">MARLRILVEGCLDAALAEWLAGKAGVDAEAELAGGWTGVVRQTVGLAASRATILGIIDADAGVDKRVQEVIRVLERHAKRRGLAVETRLKRGPQPPPLLEVTVVSQGARRTSYISFWCSGSPCRGTVEDVLGEMLEEKYSYEPAEAPQACSRCPSSRCSRDYAKYEPVLFLAACAGGGGTPVLVPAERHCGIDVRAALDKLDLADTPAARRYQQLIRSIIARQA</sequence>
<gene>
    <name evidence="1" type="ORF">PABY_06340</name>
</gene>
<reference evidence="1 2" key="1">
    <citation type="submission" date="2023-09" db="EMBL/GenBank/DDBJ databases">
        <title>Pyrofollis japonicus gen. nov. sp. nov., a novel member of the family Pyrodictiaceae isolated from the Iheya North hydrothermal field.</title>
        <authorList>
            <person name="Miyazaki U."/>
            <person name="Sanari M."/>
            <person name="Tame A."/>
            <person name="Kitajima M."/>
            <person name="Okamoto A."/>
            <person name="Sawayama S."/>
            <person name="Miyazaki J."/>
            <person name="Takai K."/>
            <person name="Nakagawa S."/>
        </authorList>
    </citation>
    <scope>NUCLEOTIDE SEQUENCE [LARGE SCALE GENOMIC DNA]</scope>
    <source>
        <strain evidence="1 2">AV2</strain>
    </source>
</reference>
<proteinExistence type="predicted"/>
<dbReference type="GeneID" id="89288664"/>
<keyword evidence="2" id="KW-1185">Reference proteome</keyword>
<evidence type="ECO:0000313" key="1">
    <source>
        <dbReference type="EMBL" id="BES81067.1"/>
    </source>
</evidence>
<protein>
    <submittedName>
        <fullName evidence="1">Uncharacterized protein</fullName>
    </submittedName>
</protein>
<organism evidence="1 2">
    <name type="scientific">Pyrodictium abyssi</name>
    <dbReference type="NCBI Taxonomy" id="54256"/>
    <lineage>
        <taxon>Archaea</taxon>
        <taxon>Thermoproteota</taxon>
        <taxon>Thermoprotei</taxon>
        <taxon>Desulfurococcales</taxon>
        <taxon>Pyrodictiaceae</taxon>
        <taxon>Pyrodictium</taxon>
    </lineage>
</organism>
<evidence type="ECO:0000313" key="2">
    <source>
        <dbReference type="Proteomes" id="UP001341135"/>
    </source>
</evidence>
<dbReference type="RefSeq" id="WP_338251840.1">
    <property type="nucleotide sequence ID" value="NZ_AP028907.1"/>
</dbReference>